<accession>A0ACB8XNL2</accession>
<organism evidence="1 2">
    <name type="scientific">Arctium lappa</name>
    <name type="common">Greater burdock</name>
    <name type="synonym">Lappa major</name>
    <dbReference type="NCBI Taxonomy" id="4217"/>
    <lineage>
        <taxon>Eukaryota</taxon>
        <taxon>Viridiplantae</taxon>
        <taxon>Streptophyta</taxon>
        <taxon>Embryophyta</taxon>
        <taxon>Tracheophyta</taxon>
        <taxon>Spermatophyta</taxon>
        <taxon>Magnoliopsida</taxon>
        <taxon>eudicotyledons</taxon>
        <taxon>Gunneridae</taxon>
        <taxon>Pentapetalae</taxon>
        <taxon>asterids</taxon>
        <taxon>campanulids</taxon>
        <taxon>Asterales</taxon>
        <taxon>Asteraceae</taxon>
        <taxon>Carduoideae</taxon>
        <taxon>Cardueae</taxon>
        <taxon>Arctiinae</taxon>
        <taxon>Arctium</taxon>
    </lineage>
</organism>
<reference evidence="2" key="1">
    <citation type="journal article" date="2022" name="Mol. Ecol. Resour.">
        <title>The genomes of chicory, endive, great burdock and yacon provide insights into Asteraceae palaeo-polyploidization history and plant inulin production.</title>
        <authorList>
            <person name="Fan W."/>
            <person name="Wang S."/>
            <person name="Wang H."/>
            <person name="Wang A."/>
            <person name="Jiang F."/>
            <person name="Liu H."/>
            <person name="Zhao H."/>
            <person name="Xu D."/>
            <person name="Zhang Y."/>
        </authorList>
    </citation>
    <scope>NUCLEOTIDE SEQUENCE [LARGE SCALE GENOMIC DNA]</scope>
    <source>
        <strain evidence="2">cv. Niubang</strain>
    </source>
</reference>
<protein>
    <submittedName>
        <fullName evidence="1">Uncharacterized protein</fullName>
    </submittedName>
</protein>
<dbReference type="EMBL" id="CM042062">
    <property type="protein sequence ID" value="KAI3669501.1"/>
    <property type="molecule type" value="Genomic_DNA"/>
</dbReference>
<sequence>MKRRRWKGVPLIIPSNLCCSFFCIHYLCPWKSNEDFWHKNTGCSFLSQAYICIFGCVCSFVLILRLHPYFEQWLYHVCERLRLAQLLYGFLSLWCR</sequence>
<evidence type="ECO:0000313" key="2">
    <source>
        <dbReference type="Proteomes" id="UP001055879"/>
    </source>
</evidence>
<evidence type="ECO:0000313" key="1">
    <source>
        <dbReference type="EMBL" id="KAI3669501.1"/>
    </source>
</evidence>
<reference evidence="1 2" key="2">
    <citation type="journal article" date="2022" name="Mol. Ecol. Resour.">
        <title>The genomes of chicory, endive, great burdock and yacon provide insights into Asteraceae paleo-polyploidization history and plant inulin production.</title>
        <authorList>
            <person name="Fan W."/>
            <person name="Wang S."/>
            <person name="Wang H."/>
            <person name="Wang A."/>
            <person name="Jiang F."/>
            <person name="Liu H."/>
            <person name="Zhao H."/>
            <person name="Xu D."/>
            <person name="Zhang Y."/>
        </authorList>
    </citation>
    <scope>NUCLEOTIDE SEQUENCE [LARGE SCALE GENOMIC DNA]</scope>
    <source>
        <strain evidence="2">cv. Niubang</strain>
    </source>
</reference>
<comment type="caution">
    <text evidence="1">The sequence shown here is derived from an EMBL/GenBank/DDBJ whole genome shotgun (WGS) entry which is preliminary data.</text>
</comment>
<proteinExistence type="predicted"/>
<keyword evidence="2" id="KW-1185">Reference proteome</keyword>
<dbReference type="Proteomes" id="UP001055879">
    <property type="component" value="Linkage Group LG16"/>
</dbReference>
<gene>
    <name evidence="1" type="ORF">L6452_40737</name>
</gene>
<name>A0ACB8XNL2_ARCLA</name>